<dbReference type="RefSeq" id="XP_062651109.1">
    <property type="nucleotide sequence ID" value="XM_062792118.1"/>
</dbReference>
<dbReference type="AlphaFoldDB" id="A0AAN6U6F8"/>
<protein>
    <submittedName>
        <fullName evidence="1">Uncharacterized protein</fullName>
    </submittedName>
</protein>
<gene>
    <name evidence="1" type="ORF">N657DRAFT_641326</name>
</gene>
<sequence>MGIANHEVSAKSCLRSIWERWEHRMLCHGPHHEPYSWAIGGRDTVDFMAKRPDSQQREDIWRAGDSDWNLELPSLKDQSVGQVVYARYCVRRCRCRHPSIWDSSKRLR</sequence>
<name>A0AAN6U6F8_9PEZI</name>
<dbReference type="EMBL" id="MU853224">
    <property type="protein sequence ID" value="KAK4127338.1"/>
    <property type="molecule type" value="Genomic_DNA"/>
</dbReference>
<keyword evidence="2" id="KW-1185">Reference proteome</keyword>
<comment type="caution">
    <text evidence="1">The sequence shown here is derived from an EMBL/GenBank/DDBJ whole genome shotgun (WGS) entry which is preliminary data.</text>
</comment>
<accession>A0AAN6U6F8</accession>
<dbReference type="GeneID" id="87828887"/>
<reference evidence="1" key="1">
    <citation type="journal article" date="2023" name="Mol. Phylogenet. Evol.">
        <title>Genome-scale phylogeny and comparative genomics of the fungal order Sordariales.</title>
        <authorList>
            <person name="Hensen N."/>
            <person name="Bonometti L."/>
            <person name="Westerberg I."/>
            <person name="Brannstrom I.O."/>
            <person name="Guillou S."/>
            <person name="Cros-Aarteil S."/>
            <person name="Calhoun S."/>
            <person name="Haridas S."/>
            <person name="Kuo A."/>
            <person name="Mondo S."/>
            <person name="Pangilinan J."/>
            <person name="Riley R."/>
            <person name="LaButti K."/>
            <person name="Andreopoulos B."/>
            <person name="Lipzen A."/>
            <person name="Chen C."/>
            <person name="Yan M."/>
            <person name="Daum C."/>
            <person name="Ng V."/>
            <person name="Clum A."/>
            <person name="Steindorff A."/>
            <person name="Ohm R.A."/>
            <person name="Martin F."/>
            <person name="Silar P."/>
            <person name="Natvig D.O."/>
            <person name="Lalanne C."/>
            <person name="Gautier V."/>
            <person name="Ament-Velasquez S.L."/>
            <person name="Kruys A."/>
            <person name="Hutchinson M.I."/>
            <person name="Powell A.J."/>
            <person name="Barry K."/>
            <person name="Miller A.N."/>
            <person name="Grigoriev I.V."/>
            <person name="Debuchy R."/>
            <person name="Gladieux P."/>
            <person name="Hiltunen Thoren M."/>
            <person name="Johannesson H."/>
        </authorList>
    </citation>
    <scope>NUCLEOTIDE SEQUENCE</scope>
    <source>
        <strain evidence="1">CBS 731.68</strain>
    </source>
</reference>
<evidence type="ECO:0000313" key="2">
    <source>
        <dbReference type="Proteomes" id="UP001302602"/>
    </source>
</evidence>
<dbReference type="Proteomes" id="UP001302602">
    <property type="component" value="Unassembled WGS sequence"/>
</dbReference>
<reference evidence="1" key="2">
    <citation type="submission" date="2023-05" db="EMBL/GenBank/DDBJ databases">
        <authorList>
            <consortium name="Lawrence Berkeley National Laboratory"/>
            <person name="Steindorff A."/>
            <person name="Hensen N."/>
            <person name="Bonometti L."/>
            <person name="Westerberg I."/>
            <person name="Brannstrom I.O."/>
            <person name="Guillou S."/>
            <person name="Cros-Aarteil S."/>
            <person name="Calhoun S."/>
            <person name="Haridas S."/>
            <person name="Kuo A."/>
            <person name="Mondo S."/>
            <person name="Pangilinan J."/>
            <person name="Riley R."/>
            <person name="Labutti K."/>
            <person name="Andreopoulos B."/>
            <person name="Lipzen A."/>
            <person name="Chen C."/>
            <person name="Yanf M."/>
            <person name="Daum C."/>
            <person name="Ng V."/>
            <person name="Clum A."/>
            <person name="Ohm R."/>
            <person name="Martin F."/>
            <person name="Silar P."/>
            <person name="Natvig D."/>
            <person name="Lalanne C."/>
            <person name="Gautier V."/>
            <person name="Ament-Velasquez S.L."/>
            <person name="Kruys A."/>
            <person name="Hutchinson M.I."/>
            <person name="Powell A.J."/>
            <person name="Barry K."/>
            <person name="Miller A.N."/>
            <person name="Grigoriev I.V."/>
            <person name="Debuchy R."/>
            <person name="Gladieux P."/>
            <person name="Thoren M.H."/>
            <person name="Johannesson H."/>
        </authorList>
    </citation>
    <scope>NUCLEOTIDE SEQUENCE</scope>
    <source>
        <strain evidence="1">CBS 731.68</strain>
    </source>
</reference>
<evidence type="ECO:0000313" key="1">
    <source>
        <dbReference type="EMBL" id="KAK4127338.1"/>
    </source>
</evidence>
<organism evidence="1 2">
    <name type="scientific">Parathielavia appendiculata</name>
    <dbReference type="NCBI Taxonomy" id="2587402"/>
    <lineage>
        <taxon>Eukaryota</taxon>
        <taxon>Fungi</taxon>
        <taxon>Dikarya</taxon>
        <taxon>Ascomycota</taxon>
        <taxon>Pezizomycotina</taxon>
        <taxon>Sordariomycetes</taxon>
        <taxon>Sordariomycetidae</taxon>
        <taxon>Sordariales</taxon>
        <taxon>Chaetomiaceae</taxon>
        <taxon>Parathielavia</taxon>
    </lineage>
</organism>
<proteinExistence type="predicted"/>